<dbReference type="AlphaFoldDB" id="A0A8T4IP82"/>
<dbReference type="SUPFAM" id="SSF52402">
    <property type="entry name" value="Adenine nucleotide alpha hydrolases-like"/>
    <property type="match status" value="1"/>
</dbReference>
<accession>A0A8T4IP82</accession>
<gene>
    <name evidence="2" type="ORF">KDA82_11210</name>
</gene>
<evidence type="ECO:0000313" key="2">
    <source>
        <dbReference type="EMBL" id="MBR7673575.1"/>
    </source>
</evidence>
<dbReference type="Proteomes" id="UP000675554">
    <property type="component" value="Unassembled WGS sequence"/>
</dbReference>
<name>A0A8T4IP82_9ACTN</name>
<organism evidence="2 3">
    <name type="scientific">Streptomyces daliensis</name>
    <dbReference type="NCBI Taxonomy" id="299421"/>
    <lineage>
        <taxon>Bacteria</taxon>
        <taxon>Bacillati</taxon>
        <taxon>Actinomycetota</taxon>
        <taxon>Actinomycetes</taxon>
        <taxon>Kitasatosporales</taxon>
        <taxon>Streptomycetaceae</taxon>
        <taxon>Streptomyces</taxon>
    </lineage>
</organism>
<feature type="domain" description="Asparagine synthetase" evidence="1">
    <location>
        <begin position="206"/>
        <end position="592"/>
    </location>
</feature>
<dbReference type="InterPro" id="IPR001962">
    <property type="entry name" value="Asn_synthase"/>
</dbReference>
<dbReference type="GO" id="GO:0004066">
    <property type="term" value="F:asparagine synthase (glutamine-hydrolyzing) activity"/>
    <property type="evidence" value="ECO:0007669"/>
    <property type="project" value="InterPro"/>
</dbReference>
<dbReference type="EMBL" id="JAGSMN010000222">
    <property type="protein sequence ID" value="MBR7673575.1"/>
    <property type="molecule type" value="Genomic_DNA"/>
</dbReference>
<protein>
    <recommendedName>
        <fullName evidence="1">Asparagine synthetase domain-containing protein</fullName>
    </recommendedName>
</protein>
<proteinExistence type="predicted"/>
<dbReference type="Gene3D" id="3.40.50.620">
    <property type="entry name" value="HUPs"/>
    <property type="match status" value="2"/>
</dbReference>
<evidence type="ECO:0000313" key="3">
    <source>
        <dbReference type="Proteomes" id="UP000675554"/>
    </source>
</evidence>
<dbReference type="GO" id="GO:0006529">
    <property type="term" value="P:asparagine biosynthetic process"/>
    <property type="evidence" value="ECO:0007669"/>
    <property type="project" value="InterPro"/>
</dbReference>
<keyword evidence="3" id="KW-1185">Reference proteome</keyword>
<dbReference type="Pfam" id="PF00733">
    <property type="entry name" value="Asn_synthase"/>
    <property type="match status" value="1"/>
</dbReference>
<sequence>MQFFVLPDSQDAAAVLEGIPFAQRERSLHHASGRPWIVGSWHDDEVVLGAYGSSRIALFGSTLTTTSALDRALAQARGLEQLDTLARSVPGSFHLIASVDGVTRVQGSLSGTHEVFWTTVGGTSLAADRPDVLAELTVGAIDDIGMLGHFMSQPPWPLNERTLWQNVTCLGLGEYVRLAPDGTARPLRWWAPPADEVPLTEAAERVKATLLNAAAARTASGALLACDLSGGMDSTSLAFTLRHIDTHSRIVTVCHDAEDAANDDVKWAVRAGAWLANSEPLVIEATGCPASFADQLSLDDDLEAPYAWSRTKSRIAHTAEQLAERGASLQLTGHGGDELFSPAPSAYHTLPRRHPLRSIPHMRAARSMFRWPLGTMTRNLLHNPDYGDWLRAAARELTTEEGGPRQPVTGWGGYPRLPVWVTTDAVHACAAMLRSAAGETEPYSYDPTQHQILHGVRQCGSQLRLTNRRTLRHGVGYDAPYLDGQVVEAALSARLIDRFSTARAKPVLAEAMRGTVPDAILGRTTKGEFSADVYAGVRRHKRELLELCDGMLLAERGLVDEAAVRAVLTAPHPMSRTFIPMVYTLACESWLRSVEAARAERRRSTEGARAS</sequence>
<reference evidence="2" key="1">
    <citation type="submission" date="2021-04" db="EMBL/GenBank/DDBJ databases">
        <title>Sequencing of actinobacteria type strains.</title>
        <authorList>
            <person name="Nguyen G.-S."/>
            <person name="Wentzel A."/>
        </authorList>
    </citation>
    <scope>NUCLEOTIDE SEQUENCE</scope>
    <source>
        <strain evidence="2">DSM 42095</strain>
    </source>
</reference>
<evidence type="ECO:0000259" key="1">
    <source>
        <dbReference type="Pfam" id="PF00733"/>
    </source>
</evidence>
<comment type="caution">
    <text evidence="2">The sequence shown here is derived from an EMBL/GenBank/DDBJ whole genome shotgun (WGS) entry which is preliminary data.</text>
</comment>
<dbReference type="InterPro" id="IPR014729">
    <property type="entry name" value="Rossmann-like_a/b/a_fold"/>
</dbReference>